<feature type="region of interest" description="Disordered" evidence="1">
    <location>
        <begin position="157"/>
        <end position="192"/>
    </location>
</feature>
<dbReference type="OrthoDB" id="3203934at2759"/>
<evidence type="ECO:0000313" key="2">
    <source>
        <dbReference type="EMBL" id="CCA77999.1"/>
    </source>
</evidence>
<organism evidence="2 3">
    <name type="scientific">Serendipita indica (strain DSM 11827)</name>
    <name type="common">Root endophyte fungus</name>
    <name type="synonym">Piriformospora indica</name>
    <dbReference type="NCBI Taxonomy" id="1109443"/>
    <lineage>
        <taxon>Eukaryota</taxon>
        <taxon>Fungi</taxon>
        <taxon>Dikarya</taxon>
        <taxon>Basidiomycota</taxon>
        <taxon>Agaricomycotina</taxon>
        <taxon>Agaricomycetes</taxon>
        <taxon>Sebacinales</taxon>
        <taxon>Serendipitaceae</taxon>
        <taxon>Serendipita</taxon>
    </lineage>
</organism>
<proteinExistence type="predicted"/>
<protein>
    <submittedName>
        <fullName evidence="2">Uncharacterized protein</fullName>
    </submittedName>
</protein>
<keyword evidence="3" id="KW-1185">Reference proteome</keyword>
<dbReference type="EMBL" id="CAFZ01001878">
    <property type="protein sequence ID" value="CCA77999.1"/>
    <property type="molecule type" value="Genomic_DNA"/>
</dbReference>
<dbReference type="HOGENOM" id="CLU_1054185_0_0_1"/>
<evidence type="ECO:0000313" key="3">
    <source>
        <dbReference type="Proteomes" id="UP000007148"/>
    </source>
</evidence>
<feature type="region of interest" description="Disordered" evidence="1">
    <location>
        <begin position="70"/>
        <end position="92"/>
    </location>
</feature>
<dbReference type="InParanoid" id="G4U2Y2"/>
<sequence length="264" mass="28835">MADHAALLNEYEAVKRAYEDMEIAYKRQMQQVLTNPELSKVKKELWKTRAACTDLTAERDQLLDRISELENTLRQRPDPSITSRQGSDRDGRLKARLLPALREPLSLAYDPLGSSRHCGPEAVHSRNQRAMQLAMHPGDSHDTGFTRVEAEREIIKLPKRSRTSKQQQQQPQQQLLQASTTTGSANPGSPAVGFPVESTPAASYHPVVDAELGHVLSGSASSGGESLVARSGTRIRIKPIVGADREVVASADNAAGPGTVTDRE</sequence>
<accession>G4U2Y2</accession>
<dbReference type="Proteomes" id="UP000007148">
    <property type="component" value="Unassembled WGS sequence"/>
</dbReference>
<comment type="caution">
    <text evidence="2">The sequence shown here is derived from an EMBL/GenBank/DDBJ whole genome shotgun (WGS) entry which is preliminary data.</text>
</comment>
<name>G4U2Y2_SERID</name>
<feature type="compositionally biased region" description="Polar residues" evidence="1">
    <location>
        <begin position="178"/>
        <end position="187"/>
    </location>
</feature>
<feature type="compositionally biased region" description="Low complexity" evidence="1">
    <location>
        <begin position="166"/>
        <end position="177"/>
    </location>
</feature>
<evidence type="ECO:0000256" key="1">
    <source>
        <dbReference type="SAM" id="MobiDB-lite"/>
    </source>
</evidence>
<gene>
    <name evidence="2" type="ORF">PIIN_00711</name>
</gene>
<dbReference type="AlphaFoldDB" id="G4U2Y2"/>
<reference evidence="2 3" key="1">
    <citation type="journal article" date="2011" name="PLoS Pathog.">
        <title>Endophytic Life Strategies Decoded by Genome and Transcriptome Analyses of the Mutualistic Root Symbiont Piriformospora indica.</title>
        <authorList>
            <person name="Zuccaro A."/>
            <person name="Lahrmann U."/>
            <person name="Guldener U."/>
            <person name="Langen G."/>
            <person name="Pfiffi S."/>
            <person name="Biedenkopf D."/>
            <person name="Wong P."/>
            <person name="Samans B."/>
            <person name="Grimm C."/>
            <person name="Basiewicz M."/>
            <person name="Murat C."/>
            <person name="Martin F."/>
            <person name="Kogel K.H."/>
        </authorList>
    </citation>
    <scope>NUCLEOTIDE SEQUENCE [LARGE SCALE GENOMIC DNA]</scope>
    <source>
        <strain evidence="2 3">DSM 11827</strain>
    </source>
</reference>